<evidence type="ECO:0000313" key="1">
    <source>
        <dbReference type="EMBL" id="KAG2106150.1"/>
    </source>
</evidence>
<dbReference type="OrthoDB" id="10320129at2759"/>
<dbReference type="GeneID" id="64699975"/>
<sequence>MSLAYILAYSLVPLSPLMHLYSPVTNTSKFVLAMPFFEGRLDSYCYLSVPIKAYHGLRVQLRWGLVGGGASY</sequence>
<accession>A0A9P7JSS8</accession>
<dbReference type="AlphaFoldDB" id="A0A9P7JSS8"/>
<protein>
    <submittedName>
        <fullName evidence="1">Uncharacterized protein</fullName>
    </submittedName>
</protein>
<dbReference type="RefSeq" id="XP_041291460.1">
    <property type="nucleotide sequence ID" value="XM_041437716.1"/>
</dbReference>
<comment type="caution">
    <text evidence="1">The sequence shown here is derived from an EMBL/GenBank/DDBJ whole genome shotgun (WGS) entry which is preliminary data.</text>
</comment>
<reference evidence="1" key="1">
    <citation type="journal article" date="2020" name="New Phytol.">
        <title>Comparative genomics reveals dynamic genome evolution in host specialist ectomycorrhizal fungi.</title>
        <authorList>
            <person name="Lofgren L.A."/>
            <person name="Nguyen N.H."/>
            <person name="Vilgalys R."/>
            <person name="Ruytinx J."/>
            <person name="Liao H.L."/>
            <person name="Branco S."/>
            <person name="Kuo A."/>
            <person name="LaButti K."/>
            <person name="Lipzen A."/>
            <person name="Andreopoulos W."/>
            <person name="Pangilinan J."/>
            <person name="Riley R."/>
            <person name="Hundley H."/>
            <person name="Na H."/>
            <person name="Barry K."/>
            <person name="Grigoriev I.V."/>
            <person name="Stajich J.E."/>
            <person name="Kennedy P.G."/>
        </authorList>
    </citation>
    <scope>NUCLEOTIDE SEQUENCE</scope>
    <source>
        <strain evidence="1">FC423</strain>
    </source>
</reference>
<name>A0A9P7JSS8_9AGAM</name>
<organism evidence="1 2">
    <name type="scientific">Suillus discolor</name>
    <dbReference type="NCBI Taxonomy" id="1912936"/>
    <lineage>
        <taxon>Eukaryota</taxon>
        <taxon>Fungi</taxon>
        <taxon>Dikarya</taxon>
        <taxon>Basidiomycota</taxon>
        <taxon>Agaricomycotina</taxon>
        <taxon>Agaricomycetes</taxon>
        <taxon>Agaricomycetidae</taxon>
        <taxon>Boletales</taxon>
        <taxon>Suillineae</taxon>
        <taxon>Suillaceae</taxon>
        <taxon>Suillus</taxon>
    </lineage>
</organism>
<dbReference type="EMBL" id="JABBWM010000036">
    <property type="protein sequence ID" value="KAG2106150.1"/>
    <property type="molecule type" value="Genomic_DNA"/>
</dbReference>
<dbReference type="Proteomes" id="UP000823399">
    <property type="component" value="Unassembled WGS sequence"/>
</dbReference>
<proteinExistence type="predicted"/>
<gene>
    <name evidence="1" type="ORF">F5147DRAFT_701197</name>
</gene>
<evidence type="ECO:0000313" key="2">
    <source>
        <dbReference type="Proteomes" id="UP000823399"/>
    </source>
</evidence>
<keyword evidence="2" id="KW-1185">Reference proteome</keyword>